<dbReference type="EMBL" id="LWDF02000778">
    <property type="protein sequence ID" value="KAE8242707.1"/>
    <property type="molecule type" value="Genomic_DNA"/>
</dbReference>
<name>A0A177TUZ6_9BASI</name>
<feature type="compositionally biased region" description="Acidic residues" evidence="1">
    <location>
        <begin position="769"/>
        <end position="789"/>
    </location>
</feature>
<feature type="compositionally biased region" description="Low complexity" evidence="1">
    <location>
        <begin position="742"/>
        <end position="753"/>
    </location>
</feature>
<feature type="compositionally biased region" description="Basic and acidic residues" evidence="1">
    <location>
        <begin position="125"/>
        <end position="139"/>
    </location>
</feature>
<evidence type="ECO:0000259" key="2">
    <source>
        <dbReference type="Pfam" id="PF09444"/>
    </source>
</evidence>
<dbReference type="AlphaFoldDB" id="A0A177TUZ6"/>
<feature type="compositionally biased region" description="Basic and acidic residues" evidence="1">
    <location>
        <begin position="44"/>
        <end position="60"/>
    </location>
</feature>
<reference evidence="3" key="1">
    <citation type="submission" date="2016-04" db="EMBL/GenBank/DDBJ databases">
        <authorList>
            <person name="Nguyen H.D."/>
            <person name="Samba Siva P."/>
            <person name="Cullis J."/>
            <person name="Levesque C.A."/>
            <person name="Hambleton S."/>
        </authorList>
    </citation>
    <scope>NUCLEOTIDE SEQUENCE</scope>
    <source>
        <strain evidence="3">DAOMC 236416</strain>
    </source>
</reference>
<feature type="domain" description="DNA replication checkpoint mediator MRC1" evidence="2">
    <location>
        <begin position="546"/>
        <end position="694"/>
    </location>
</feature>
<feature type="compositionally biased region" description="Acidic residues" evidence="1">
    <location>
        <begin position="421"/>
        <end position="434"/>
    </location>
</feature>
<dbReference type="Proteomes" id="UP000077521">
    <property type="component" value="Unassembled WGS sequence"/>
</dbReference>
<comment type="caution">
    <text evidence="3">The sequence shown here is derived from an EMBL/GenBank/DDBJ whole genome shotgun (WGS) entry which is preliminary data.</text>
</comment>
<evidence type="ECO:0000313" key="4">
    <source>
        <dbReference type="Proteomes" id="UP000077521"/>
    </source>
</evidence>
<feature type="compositionally biased region" description="Low complexity" evidence="1">
    <location>
        <begin position="363"/>
        <end position="373"/>
    </location>
</feature>
<protein>
    <recommendedName>
        <fullName evidence="2">DNA replication checkpoint mediator MRC1 domain-containing protein</fullName>
    </recommendedName>
</protein>
<reference evidence="3" key="2">
    <citation type="journal article" date="2019" name="IMA Fungus">
        <title>Genome sequencing and comparison of five Tilletia species to identify candidate genes for the detection of regulated species infecting wheat.</title>
        <authorList>
            <person name="Nguyen H.D.T."/>
            <person name="Sultana T."/>
            <person name="Kesanakurti P."/>
            <person name="Hambleton S."/>
        </authorList>
    </citation>
    <scope>NUCLEOTIDE SEQUENCE</scope>
    <source>
        <strain evidence="3">DAOMC 236416</strain>
    </source>
</reference>
<feature type="compositionally biased region" description="Acidic residues" evidence="1">
    <location>
        <begin position="61"/>
        <end position="70"/>
    </location>
</feature>
<feature type="compositionally biased region" description="Basic and acidic residues" evidence="1">
    <location>
        <begin position="855"/>
        <end position="869"/>
    </location>
</feature>
<feature type="compositionally biased region" description="Basic and acidic residues" evidence="1">
    <location>
        <begin position="501"/>
        <end position="517"/>
    </location>
</feature>
<feature type="region of interest" description="Disordered" evidence="1">
    <location>
        <begin position="711"/>
        <end position="794"/>
    </location>
</feature>
<sequence length="971" mass="107220">MMSDSDSDSDLELISDDERTTQRRPPPTFTYGNTQRKATSPNTTEDKSSQSKGAEDKGDDSSSDEEEEELELPRSSGTVREVHDDEEAELPKSSGAAAPFDADLDLSPMHLPAYQEPPSRQKTVITHEMEEQESQEHSDPAPASDSQPDIFGAFFEDTQPFDASQHGTKADIDIFAHPASTFVPRTFENDGDETRVDNGFDHLRRAQAELRMGSPDSFDALPSLPEPTLEEDNSDSMEDDELRAMEKQQLILQVERQRANALADSRPRLMHLNRDGLFTQTEPSQFLDDSQSQLFSQFSEPDHQPQQHQQPRMSSPAMAMYDDDDFSEDSDHEQPPARIASSPPPPTQNVKRTSHLLSAPHVPSSSPLTPLPSEDTVNSTPYDRLKRKNLSVIRDSDDEEEQHAQPSPSPDKKRIKLIVASDDEEEDDQEEEEEAPRRRKVVSIAVDSDDEEAEAEMSDKATEADLDDEDDYKLDLKNLKSTKAPASEKDNDAWTDDEMEEGQRDEIRTAATKERRSLNQGTLSKFFGVPEPELVKEVDQPPANQKKQKSAFIAGEAEESDDDERVPGKKSRKGGLDGVFSEDEDAAEEEDEDAEDDGKDLEGLVDDDQDEEQVEKDQLVAEKFKEDREAQDKADEELHTRATKGQLRKSRPGMGLENELDDDAQDDLDRRRIAQGPQKRKVNGEKDGLDDIQNTALAKVYKEDIRNNLAEEADFLNPVESETDSDDHLDTDQEDQPREAISSSAVRAALKAAALHRKGRKSNPHILSDDEDRAEEKEEEAVMGSDNEDGFGVGVHIRNHVHPQKFGVGLLDTSLSAAGAQQQQQRPRQSGGRLNMREDDDGEKHAMDLLLGPRMRNEAEQAKLRRANEEFGETMANRRRFLGTGTGGGKQNNSSVTQFGQARRVAGGAQSGSAAGGGGGGGLGGGAAVMKAGLGHPSTRRGSSGPAAARSVSKLGTVLESNRVLKFKDSQ</sequence>
<proteinExistence type="predicted"/>
<dbReference type="Pfam" id="PF09444">
    <property type="entry name" value="MRC1"/>
    <property type="match status" value="1"/>
</dbReference>
<dbReference type="PANTHER" id="PTHR48209:SF2">
    <property type="entry name" value="FI24008P1"/>
    <property type="match status" value="1"/>
</dbReference>
<evidence type="ECO:0000256" key="1">
    <source>
        <dbReference type="SAM" id="MobiDB-lite"/>
    </source>
</evidence>
<dbReference type="PANTHER" id="PTHR48209">
    <property type="entry name" value="AGL056WP"/>
    <property type="match status" value="1"/>
</dbReference>
<feature type="compositionally biased region" description="Gly residues" evidence="1">
    <location>
        <begin position="914"/>
        <end position="927"/>
    </location>
</feature>
<feature type="compositionally biased region" description="Acidic residues" evidence="1">
    <location>
        <begin position="228"/>
        <end position="241"/>
    </location>
</feature>
<accession>A0A177TUZ6</accession>
<feature type="region of interest" description="Disordered" evidence="1">
    <location>
        <begin position="1"/>
        <end position="151"/>
    </location>
</feature>
<feature type="compositionally biased region" description="Low complexity" evidence="1">
    <location>
        <begin position="900"/>
        <end position="913"/>
    </location>
</feature>
<organism evidence="3 4">
    <name type="scientific">Tilletia indica</name>
    <dbReference type="NCBI Taxonomy" id="43049"/>
    <lineage>
        <taxon>Eukaryota</taxon>
        <taxon>Fungi</taxon>
        <taxon>Dikarya</taxon>
        <taxon>Basidiomycota</taxon>
        <taxon>Ustilaginomycotina</taxon>
        <taxon>Exobasidiomycetes</taxon>
        <taxon>Tilletiales</taxon>
        <taxon>Tilletiaceae</taxon>
        <taxon>Tilletia</taxon>
    </lineage>
</organism>
<feature type="compositionally biased region" description="Basic and acidic residues" evidence="1">
    <location>
        <begin position="726"/>
        <end position="738"/>
    </location>
</feature>
<feature type="region of interest" description="Disordered" evidence="1">
    <location>
        <begin position="812"/>
        <end position="953"/>
    </location>
</feature>
<feature type="region of interest" description="Disordered" evidence="1">
    <location>
        <begin position="211"/>
        <end position="242"/>
    </location>
</feature>
<feature type="compositionally biased region" description="Acidic residues" evidence="1">
    <location>
        <begin position="580"/>
        <end position="614"/>
    </location>
</feature>
<feature type="compositionally biased region" description="Acidic residues" evidence="1">
    <location>
        <begin position="447"/>
        <end position="456"/>
    </location>
</feature>
<feature type="compositionally biased region" description="Acidic residues" evidence="1">
    <location>
        <begin position="1"/>
        <end position="15"/>
    </location>
</feature>
<dbReference type="InterPro" id="IPR018564">
    <property type="entry name" value="Repl_chkpnt_MRC1_dom"/>
</dbReference>
<gene>
    <name evidence="3" type="ORF">A4X13_0g7046</name>
</gene>
<feature type="compositionally biased region" description="Basic residues" evidence="1">
    <location>
        <begin position="754"/>
        <end position="763"/>
    </location>
</feature>
<feature type="compositionally biased region" description="Basic and acidic residues" evidence="1">
    <location>
        <begin position="615"/>
        <end position="640"/>
    </location>
</feature>
<keyword evidence="4" id="KW-1185">Reference proteome</keyword>
<feature type="compositionally biased region" description="Polar residues" evidence="1">
    <location>
        <begin position="30"/>
        <end position="43"/>
    </location>
</feature>
<evidence type="ECO:0000313" key="3">
    <source>
        <dbReference type="EMBL" id="KAE8242707.1"/>
    </source>
</evidence>
<feature type="region of interest" description="Disordered" evidence="1">
    <location>
        <begin position="297"/>
        <end position="689"/>
    </location>
</feature>
<feature type="compositionally biased region" description="Acidic residues" evidence="1">
    <location>
        <begin position="321"/>
        <end position="331"/>
    </location>
</feature>
<feature type="compositionally biased region" description="Low complexity" evidence="1">
    <location>
        <begin position="814"/>
        <end position="833"/>
    </location>
</feature>